<accession>A0A7M7G5B4</accession>
<dbReference type="FunCoup" id="A0A7M7G5B4">
    <property type="interactions" value="6"/>
</dbReference>
<evidence type="ECO:0000313" key="2">
    <source>
        <dbReference type="Proteomes" id="UP000002358"/>
    </source>
</evidence>
<dbReference type="EnsemblMetazoa" id="XM_008215298">
    <property type="protein sequence ID" value="XP_008213520"/>
    <property type="gene ID" value="LOC100119608"/>
</dbReference>
<name>A0A7M7G5B4_NASVI</name>
<protein>
    <submittedName>
        <fullName evidence="1">Uncharacterized protein</fullName>
    </submittedName>
</protein>
<keyword evidence="2" id="KW-1185">Reference proteome</keyword>
<dbReference type="AlphaFoldDB" id="A0A7M7G5B4"/>
<sequence length="308" mass="34635">MQEFCPQCAKNGQENKIRAFQLNHTEAVLMCSSEECIWPVGHQKLTFINRLVGKEHSSNWEKLVRAHIKTEHDRLLEFQPYTPPQTPSTFPDIMSIPIEDIIFLPDDQQFPSNFIKPCSTIADSTASSKVKPKPKVISIETVTNMPTSLADKSKIIKPGKYTLGPPQIRQVKIEPKENIKVLTCPRKIGQPYKKFNLTDLSNTADKVINKVPKSNVIKVEGAEIIVKDCLDELSTITNKVESSNLVSTIGDTSNPKDLDAETIDDDVLDIDLDEFLEGFSNEIEGTIKSEIDNSNEFNFGYEYDGLFD</sequence>
<organism evidence="1 2">
    <name type="scientific">Nasonia vitripennis</name>
    <name type="common">Parasitic wasp</name>
    <dbReference type="NCBI Taxonomy" id="7425"/>
    <lineage>
        <taxon>Eukaryota</taxon>
        <taxon>Metazoa</taxon>
        <taxon>Ecdysozoa</taxon>
        <taxon>Arthropoda</taxon>
        <taxon>Hexapoda</taxon>
        <taxon>Insecta</taxon>
        <taxon>Pterygota</taxon>
        <taxon>Neoptera</taxon>
        <taxon>Endopterygota</taxon>
        <taxon>Hymenoptera</taxon>
        <taxon>Apocrita</taxon>
        <taxon>Proctotrupomorpha</taxon>
        <taxon>Chalcidoidea</taxon>
        <taxon>Pteromalidae</taxon>
        <taxon>Pteromalinae</taxon>
        <taxon>Nasonia</taxon>
    </lineage>
</organism>
<dbReference type="KEGG" id="nvi:100119608"/>
<gene>
    <name evidence="1" type="primary">100119608</name>
</gene>
<dbReference type="InParanoid" id="A0A7M7G5B4"/>
<reference evidence="1" key="1">
    <citation type="submission" date="2021-01" db="UniProtKB">
        <authorList>
            <consortium name="EnsemblMetazoa"/>
        </authorList>
    </citation>
    <scope>IDENTIFICATION</scope>
</reference>
<dbReference type="OrthoDB" id="6160353at2759"/>
<proteinExistence type="predicted"/>
<evidence type="ECO:0000313" key="1">
    <source>
        <dbReference type="EnsemblMetazoa" id="XP_001603348"/>
    </source>
</evidence>
<dbReference type="Proteomes" id="UP000002358">
    <property type="component" value="Chromosome 1"/>
</dbReference>
<dbReference type="EnsemblMetazoa" id="XM_001603298">
    <property type="protein sequence ID" value="XP_001603348"/>
    <property type="gene ID" value="LOC100119608"/>
</dbReference>